<evidence type="ECO:0000313" key="2">
    <source>
        <dbReference type="EMBL" id="PYC87412.1"/>
    </source>
</evidence>
<dbReference type="EMBL" id="PYBW01000015">
    <property type="protein sequence ID" value="PYC87412.1"/>
    <property type="molecule type" value="Genomic_DNA"/>
</dbReference>
<proteinExistence type="predicted"/>
<dbReference type="Pfam" id="PF09860">
    <property type="entry name" value="DUF2087"/>
    <property type="match status" value="1"/>
</dbReference>
<gene>
    <name evidence="2" type="ORF">C7C46_04855</name>
</gene>
<accession>A0A2V4NMP5</accession>
<dbReference type="Proteomes" id="UP000248039">
    <property type="component" value="Unassembled WGS sequence"/>
</dbReference>
<keyword evidence="3" id="KW-1185">Reference proteome</keyword>
<dbReference type="AlphaFoldDB" id="A0A2V4NMP5"/>
<comment type="caution">
    <text evidence="2">The sequence shown here is derived from an EMBL/GenBank/DDBJ whole genome shotgun (WGS) entry which is preliminary data.</text>
</comment>
<organism evidence="2 3">
    <name type="scientific">Streptomyces tateyamensis</name>
    <dbReference type="NCBI Taxonomy" id="565073"/>
    <lineage>
        <taxon>Bacteria</taxon>
        <taxon>Bacillati</taxon>
        <taxon>Actinomycetota</taxon>
        <taxon>Actinomycetes</taxon>
        <taxon>Kitasatosporales</taxon>
        <taxon>Streptomycetaceae</taxon>
        <taxon>Streptomyces</taxon>
    </lineage>
</organism>
<evidence type="ECO:0000259" key="1">
    <source>
        <dbReference type="Pfam" id="PF09860"/>
    </source>
</evidence>
<dbReference type="InterPro" id="IPR018656">
    <property type="entry name" value="DUF2087"/>
</dbReference>
<feature type="domain" description="DUF2087" evidence="1">
    <location>
        <begin position="101"/>
        <end position="168"/>
    </location>
</feature>
<evidence type="ECO:0000313" key="3">
    <source>
        <dbReference type="Proteomes" id="UP000248039"/>
    </source>
</evidence>
<reference evidence="2 3" key="1">
    <citation type="submission" date="2018-03" db="EMBL/GenBank/DDBJ databases">
        <title>Bioinformatic expansion and discovery of thiopeptide antibiotics.</title>
        <authorList>
            <person name="Schwalen C.J."/>
            <person name="Hudson G.A."/>
            <person name="Mitchell D.A."/>
        </authorList>
    </citation>
    <scope>NUCLEOTIDE SEQUENCE [LARGE SCALE GENOMIC DNA]</scope>
    <source>
        <strain evidence="2 3">ATCC 21389</strain>
    </source>
</reference>
<sequence>MLLALSNGRRLAILHAVVELNAQVGPVGLAQLGERVGLDARQLAKEVVRLTEAGLLRRDQGALTAQLGPLGELGEAVAEFTALGRTVPPDSPLRRFLTHGRVTDLPKRPEDLAALAAALADLLPADRTLTEAEVNELLGQAGDDVARLRRLLVDLGLVQRSGSAQYRRSAAVAS</sequence>
<protein>
    <recommendedName>
        <fullName evidence="1">DUF2087 domain-containing protein</fullName>
    </recommendedName>
</protein>
<name>A0A2V4NMP5_9ACTN</name>